<proteinExistence type="predicted"/>
<evidence type="ECO:0000259" key="1">
    <source>
        <dbReference type="SMART" id="SM00471"/>
    </source>
</evidence>
<keyword evidence="3" id="KW-1185">Reference proteome</keyword>
<evidence type="ECO:0000313" key="3">
    <source>
        <dbReference type="Proteomes" id="UP000003438"/>
    </source>
</evidence>
<dbReference type="eggNOG" id="COG2206">
    <property type="taxonomic scope" value="Bacteria"/>
</dbReference>
<name>D1PNM8_9FIRM</name>
<feature type="domain" description="HD/PDEase" evidence="1">
    <location>
        <begin position="46"/>
        <end position="179"/>
    </location>
</feature>
<evidence type="ECO:0000313" key="2">
    <source>
        <dbReference type="EMBL" id="EFB76163.1"/>
    </source>
</evidence>
<dbReference type="NCBIfam" id="TIGR00277">
    <property type="entry name" value="HDIG"/>
    <property type="match status" value="1"/>
</dbReference>
<dbReference type="Pfam" id="PF01966">
    <property type="entry name" value="HD"/>
    <property type="match status" value="1"/>
</dbReference>
<reference evidence="2" key="1">
    <citation type="submission" date="2009-12" db="EMBL/GenBank/DDBJ databases">
        <authorList>
            <person name="Weinstock G."/>
            <person name="Sodergren E."/>
            <person name="Clifton S."/>
            <person name="Fulton L."/>
            <person name="Fulton B."/>
            <person name="Courtney L."/>
            <person name="Fronick C."/>
            <person name="Harrison M."/>
            <person name="Strong C."/>
            <person name="Farmer C."/>
            <person name="Delahaunty K."/>
            <person name="Markovic C."/>
            <person name="Hall O."/>
            <person name="Minx P."/>
            <person name="Tomlinson C."/>
            <person name="Mitreva M."/>
            <person name="Nelson J."/>
            <person name="Hou S."/>
            <person name="Wollam A."/>
            <person name="Pepin K.H."/>
            <person name="Johnson M."/>
            <person name="Bhonagiri V."/>
            <person name="Nash W.E."/>
            <person name="Warren W."/>
            <person name="Chinwalla A."/>
            <person name="Mardis E.R."/>
            <person name="Wilson R.K."/>
        </authorList>
    </citation>
    <scope>NUCLEOTIDE SEQUENCE [LARGE SCALE GENOMIC DNA]</scope>
    <source>
        <strain evidence="2">DSM 15176</strain>
    </source>
</reference>
<dbReference type="STRING" id="411471.SUBVAR_05949"/>
<organism evidence="2 3">
    <name type="scientific">Subdoligranulum variabile DSM 15176</name>
    <dbReference type="NCBI Taxonomy" id="411471"/>
    <lineage>
        <taxon>Bacteria</taxon>
        <taxon>Bacillati</taxon>
        <taxon>Bacillota</taxon>
        <taxon>Clostridia</taxon>
        <taxon>Eubacteriales</taxon>
        <taxon>Oscillospiraceae</taxon>
        <taxon>Subdoligranulum</taxon>
    </lineage>
</organism>
<dbReference type="InterPro" id="IPR003607">
    <property type="entry name" value="HD/PDEase_dom"/>
</dbReference>
<dbReference type="AlphaFoldDB" id="D1PNM8"/>
<dbReference type="InterPro" id="IPR006675">
    <property type="entry name" value="HDIG_dom"/>
</dbReference>
<dbReference type="EMBL" id="ACBY02000023">
    <property type="protein sequence ID" value="EFB76163.1"/>
    <property type="molecule type" value="Genomic_DNA"/>
</dbReference>
<sequence>MQFCQIVVQWQKKDCFKEVSAMLLDRQRALQAFAAYAAHYNAQDPKVKLKIDHTYRVAALCDRIASSLEMARSDVDLAWLCGLLHDVGRFEQLRQYGTFNDAQSIDHAAMSARVLFAEGRIRDYLDETDEDELLRTAVAWHSAYRLPEGLDDRTLQFCQILRDADKVDILRVNVEVPMEEIYNVTTEALRQSPVSPAVLQAFYEHHCVLRALKQFPADNAVGHASLVFELCYPESLRAVAQQGWLWKLLDFPTDNPDTAAAFVAAREEMHRWLEQKLA</sequence>
<dbReference type="InterPro" id="IPR006674">
    <property type="entry name" value="HD_domain"/>
</dbReference>
<comment type="caution">
    <text evidence="2">The sequence shown here is derived from an EMBL/GenBank/DDBJ whole genome shotgun (WGS) entry which is preliminary data.</text>
</comment>
<protein>
    <submittedName>
        <fullName evidence="2">HDIG domain protein</fullName>
    </submittedName>
</protein>
<dbReference type="Gene3D" id="1.10.3210.10">
    <property type="entry name" value="Hypothetical protein af1432"/>
    <property type="match status" value="1"/>
</dbReference>
<dbReference type="HOGENOM" id="CLU_087303_0_0_9"/>
<accession>D1PNM8</accession>
<dbReference type="SUPFAM" id="SSF109604">
    <property type="entry name" value="HD-domain/PDEase-like"/>
    <property type="match status" value="1"/>
</dbReference>
<gene>
    <name evidence="2" type="ORF">SUBVAR_05949</name>
</gene>
<dbReference type="CDD" id="cd00077">
    <property type="entry name" value="HDc"/>
    <property type="match status" value="1"/>
</dbReference>
<dbReference type="Proteomes" id="UP000003438">
    <property type="component" value="Unassembled WGS sequence"/>
</dbReference>
<dbReference type="SMART" id="SM00471">
    <property type="entry name" value="HDc"/>
    <property type="match status" value="1"/>
</dbReference>